<accession>A0A7C9I2B9</accession>
<feature type="region of interest" description="Disordered" evidence="1">
    <location>
        <begin position="128"/>
        <end position="149"/>
    </location>
</feature>
<dbReference type="AlphaFoldDB" id="A0A7C9I2B9"/>
<dbReference type="Pfam" id="PF07484">
    <property type="entry name" value="Collar"/>
    <property type="match status" value="1"/>
</dbReference>
<reference evidence="3 4" key="1">
    <citation type="submission" date="2019-12" db="EMBL/GenBank/DDBJ databases">
        <title>Deinococcus sp. HMF7620 Genome sequencing and assembly.</title>
        <authorList>
            <person name="Kang H."/>
            <person name="Kim H."/>
            <person name="Joh K."/>
        </authorList>
    </citation>
    <scope>NUCLEOTIDE SEQUENCE [LARGE SCALE GENOMIC DNA]</scope>
    <source>
        <strain evidence="3 4">HMF7620</strain>
    </source>
</reference>
<evidence type="ECO:0000259" key="2">
    <source>
        <dbReference type="Pfam" id="PF07484"/>
    </source>
</evidence>
<protein>
    <submittedName>
        <fullName evidence="3">Phage tail protein</fullName>
    </submittedName>
</protein>
<gene>
    <name evidence="3" type="ORF">GO986_06390</name>
</gene>
<feature type="compositionally biased region" description="Polar residues" evidence="1">
    <location>
        <begin position="136"/>
        <end position="149"/>
    </location>
</feature>
<evidence type="ECO:0000256" key="1">
    <source>
        <dbReference type="SAM" id="MobiDB-lite"/>
    </source>
</evidence>
<sequence length="173" mass="17940">MEPFIGEIRLFGGNFAPVGWAFCDGSLLTISEYETLYTLIGTTYGGDGQTNFAVPDLRGRLPVHVGTQQGNTLALGQTTGSETVTLNSTQMPVHGHALQASSQTAPPGGGVTAGALLAQPEAGELYAGTGRRPKTLSPQTIGVSGGSQPHSNQSPYLCVNFIISLFGIYPSQG</sequence>
<evidence type="ECO:0000313" key="3">
    <source>
        <dbReference type="EMBL" id="MVN86391.1"/>
    </source>
</evidence>
<feature type="domain" description="Phage tail collar" evidence="2">
    <location>
        <begin position="6"/>
        <end position="62"/>
    </location>
</feature>
<dbReference type="Gene3D" id="3.90.1340.10">
    <property type="entry name" value="Phage tail collar domain"/>
    <property type="match status" value="1"/>
</dbReference>
<comment type="caution">
    <text evidence="3">The sequence shown here is derived from an EMBL/GenBank/DDBJ whole genome shotgun (WGS) entry which is preliminary data.</text>
</comment>
<dbReference type="InterPro" id="IPR037053">
    <property type="entry name" value="Phage_tail_collar_dom_sf"/>
</dbReference>
<organism evidence="3 4">
    <name type="scientific">Deinococcus arboris</name>
    <dbReference type="NCBI Taxonomy" id="2682977"/>
    <lineage>
        <taxon>Bacteria</taxon>
        <taxon>Thermotogati</taxon>
        <taxon>Deinococcota</taxon>
        <taxon>Deinococci</taxon>
        <taxon>Deinococcales</taxon>
        <taxon>Deinococcaceae</taxon>
        <taxon>Deinococcus</taxon>
    </lineage>
</organism>
<dbReference type="EMBL" id="WQLB01000006">
    <property type="protein sequence ID" value="MVN86391.1"/>
    <property type="molecule type" value="Genomic_DNA"/>
</dbReference>
<keyword evidence="4" id="KW-1185">Reference proteome</keyword>
<evidence type="ECO:0000313" key="4">
    <source>
        <dbReference type="Proteomes" id="UP000483286"/>
    </source>
</evidence>
<dbReference type="Proteomes" id="UP000483286">
    <property type="component" value="Unassembled WGS sequence"/>
</dbReference>
<proteinExistence type="predicted"/>
<dbReference type="RefSeq" id="WP_369409196.1">
    <property type="nucleotide sequence ID" value="NZ_WQLB01000006.1"/>
</dbReference>
<name>A0A7C9I2B9_9DEIO</name>
<dbReference type="InterPro" id="IPR011083">
    <property type="entry name" value="Phage_tail_collar_dom"/>
</dbReference>
<dbReference type="SUPFAM" id="SSF88874">
    <property type="entry name" value="Receptor-binding domain of short tail fibre protein gp12"/>
    <property type="match status" value="1"/>
</dbReference>